<dbReference type="RefSeq" id="WP_189408412.1">
    <property type="nucleotide sequence ID" value="NZ_BMXP01000014.1"/>
</dbReference>
<dbReference type="InterPro" id="IPR036249">
    <property type="entry name" value="Thioredoxin-like_sf"/>
</dbReference>
<evidence type="ECO:0000313" key="3">
    <source>
        <dbReference type="Proteomes" id="UP000631300"/>
    </source>
</evidence>
<keyword evidence="3" id="KW-1185">Reference proteome</keyword>
<evidence type="ECO:0000256" key="1">
    <source>
        <dbReference type="SAM" id="SignalP"/>
    </source>
</evidence>
<dbReference type="Proteomes" id="UP000631300">
    <property type="component" value="Unassembled WGS sequence"/>
</dbReference>
<dbReference type="SUPFAM" id="SSF52833">
    <property type="entry name" value="Thioredoxin-like"/>
    <property type="match status" value="1"/>
</dbReference>
<reference evidence="2" key="2">
    <citation type="submission" date="2020-09" db="EMBL/GenBank/DDBJ databases">
        <authorList>
            <person name="Sun Q."/>
            <person name="Kim S."/>
        </authorList>
    </citation>
    <scope>NUCLEOTIDE SEQUENCE</scope>
    <source>
        <strain evidence="2">KCTC 22164</strain>
    </source>
</reference>
<dbReference type="AlphaFoldDB" id="A0A918JQ99"/>
<evidence type="ECO:0008006" key="4">
    <source>
        <dbReference type="Google" id="ProtNLM"/>
    </source>
</evidence>
<accession>A0A918JQ99</accession>
<sequence length="292" mass="32846">MGKISLIRLGLAWLTLSTLCVYAQEPTQKLIPDPDTYGDFLVSEYDAAKPSLVAFKDPRCPYCVNALKRLYQLSNYNVYLFWSPILGDRSQRDVNVFFYCDSPASPQVIEAVTERRSPDCDGQFNSDLAKRNDAFVAQYNPTSVPQYWFGGQRVGIGQLKLSMSTAQQVALLAESSTVQIPWHRYPSAVIRTPFQDRYNIGIVLNHSLGDDLQRVLLNETQFNWYVFDKQQPLSSQEAEFRVLTGTLDHQAPIVLLEGKPLSGKERKRVLPAAVLKLLSDTTVTQHHAATTG</sequence>
<comment type="caution">
    <text evidence="2">The sequence shown here is derived from an EMBL/GenBank/DDBJ whole genome shotgun (WGS) entry which is preliminary data.</text>
</comment>
<dbReference type="Gene3D" id="3.40.30.10">
    <property type="entry name" value="Glutaredoxin"/>
    <property type="match status" value="1"/>
</dbReference>
<proteinExistence type="predicted"/>
<reference evidence="2" key="1">
    <citation type="journal article" date="2014" name="Int. J. Syst. Evol. Microbiol.">
        <title>Complete genome sequence of Corynebacterium casei LMG S-19264T (=DSM 44701T), isolated from a smear-ripened cheese.</title>
        <authorList>
            <consortium name="US DOE Joint Genome Institute (JGI-PGF)"/>
            <person name="Walter F."/>
            <person name="Albersmeier A."/>
            <person name="Kalinowski J."/>
            <person name="Ruckert C."/>
        </authorList>
    </citation>
    <scope>NUCLEOTIDE SEQUENCE</scope>
    <source>
        <strain evidence="2">KCTC 22164</strain>
    </source>
</reference>
<organism evidence="2 3">
    <name type="scientific">Alteromonas halophila</name>
    <dbReference type="NCBI Taxonomy" id="516698"/>
    <lineage>
        <taxon>Bacteria</taxon>
        <taxon>Pseudomonadati</taxon>
        <taxon>Pseudomonadota</taxon>
        <taxon>Gammaproteobacteria</taxon>
        <taxon>Alteromonadales</taxon>
        <taxon>Alteromonadaceae</taxon>
        <taxon>Alteromonas/Salinimonas group</taxon>
        <taxon>Alteromonas</taxon>
    </lineage>
</organism>
<keyword evidence="1" id="KW-0732">Signal</keyword>
<evidence type="ECO:0000313" key="2">
    <source>
        <dbReference type="EMBL" id="GGW96898.1"/>
    </source>
</evidence>
<feature type="chain" id="PRO_5037298552" description="Thioredoxin-like fold domain-containing protein" evidence="1">
    <location>
        <begin position="24"/>
        <end position="292"/>
    </location>
</feature>
<protein>
    <recommendedName>
        <fullName evidence="4">Thioredoxin-like fold domain-containing protein</fullName>
    </recommendedName>
</protein>
<dbReference type="EMBL" id="BMXP01000014">
    <property type="protein sequence ID" value="GGW96898.1"/>
    <property type="molecule type" value="Genomic_DNA"/>
</dbReference>
<gene>
    <name evidence="2" type="ORF">GCM10007391_33730</name>
</gene>
<name>A0A918JQ99_9ALTE</name>
<feature type="signal peptide" evidence="1">
    <location>
        <begin position="1"/>
        <end position="23"/>
    </location>
</feature>